<feature type="region of interest" description="Disordered" evidence="1">
    <location>
        <begin position="1"/>
        <end position="62"/>
    </location>
</feature>
<evidence type="ECO:0000256" key="1">
    <source>
        <dbReference type="SAM" id="MobiDB-lite"/>
    </source>
</evidence>
<comment type="caution">
    <text evidence="2">The sequence shown here is derived from an EMBL/GenBank/DDBJ whole genome shotgun (WGS) entry which is preliminary data.</text>
</comment>
<feature type="non-terminal residue" evidence="2">
    <location>
        <position position="62"/>
    </location>
</feature>
<organism evidence="2 3">
    <name type="scientific">Funneliformis caledonium</name>
    <dbReference type="NCBI Taxonomy" id="1117310"/>
    <lineage>
        <taxon>Eukaryota</taxon>
        <taxon>Fungi</taxon>
        <taxon>Fungi incertae sedis</taxon>
        <taxon>Mucoromycota</taxon>
        <taxon>Glomeromycotina</taxon>
        <taxon>Glomeromycetes</taxon>
        <taxon>Glomerales</taxon>
        <taxon>Glomeraceae</taxon>
        <taxon>Funneliformis</taxon>
    </lineage>
</organism>
<gene>
    <name evidence="2" type="ORF">FCALED_LOCUS17219</name>
</gene>
<sequence length="62" mass="7227">QRQLDVSQPEDLTASHDYNLPRPNYFERQQSESCASTINNSSYQTDDSDDHRRSQLMTTANY</sequence>
<protein>
    <submittedName>
        <fullName evidence="2">1240_t:CDS:1</fullName>
    </submittedName>
</protein>
<dbReference type="Proteomes" id="UP000789570">
    <property type="component" value="Unassembled WGS sequence"/>
</dbReference>
<evidence type="ECO:0000313" key="3">
    <source>
        <dbReference type="Proteomes" id="UP000789570"/>
    </source>
</evidence>
<feature type="compositionally biased region" description="Polar residues" evidence="1">
    <location>
        <begin position="27"/>
        <end position="45"/>
    </location>
</feature>
<dbReference type="AlphaFoldDB" id="A0A9N9J5R1"/>
<proteinExistence type="predicted"/>
<evidence type="ECO:0000313" key="2">
    <source>
        <dbReference type="EMBL" id="CAG8765843.1"/>
    </source>
</evidence>
<name>A0A9N9J5R1_9GLOM</name>
<feature type="non-terminal residue" evidence="2">
    <location>
        <position position="1"/>
    </location>
</feature>
<accession>A0A9N9J5R1</accession>
<keyword evidence="3" id="KW-1185">Reference proteome</keyword>
<reference evidence="2" key="1">
    <citation type="submission" date="2021-06" db="EMBL/GenBank/DDBJ databases">
        <authorList>
            <person name="Kallberg Y."/>
            <person name="Tangrot J."/>
            <person name="Rosling A."/>
        </authorList>
    </citation>
    <scope>NUCLEOTIDE SEQUENCE</scope>
    <source>
        <strain evidence="2">UK204</strain>
    </source>
</reference>
<dbReference type="EMBL" id="CAJVPQ010024975">
    <property type="protein sequence ID" value="CAG8765843.1"/>
    <property type="molecule type" value="Genomic_DNA"/>
</dbReference>